<dbReference type="OrthoDB" id="3070376at2759"/>
<comment type="similarity">
    <text evidence="1">Belongs to the class II fructose-bisphosphate aldolase family.</text>
</comment>
<dbReference type="GO" id="GO:0006096">
    <property type="term" value="P:glycolytic process"/>
    <property type="evidence" value="ECO:0007669"/>
    <property type="project" value="UniProtKB-KW"/>
</dbReference>
<dbReference type="InterPro" id="IPR000771">
    <property type="entry name" value="FBA_II"/>
</dbReference>
<dbReference type="AlphaFoldDB" id="A0A9P6ZUX3"/>
<keyword evidence="1" id="KW-0862">Zinc</keyword>
<keyword evidence="4" id="KW-1185">Reference proteome</keyword>
<accession>A0A9P6ZUX3</accession>
<feature type="compositionally biased region" description="Basic and acidic residues" evidence="2">
    <location>
        <begin position="279"/>
        <end position="290"/>
    </location>
</feature>
<dbReference type="InterPro" id="IPR013785">
    <property type="entry name" value="Aldolase_TIM"/>
</dbReference>
<feature type="region of interest" description="Disordered" evidence="2">
    <location>
        <begin position="58"/>
        <end position="91"/>
    </location>
</feature>
<keyword evidence="1" id="KW-0456">Lyase</keyword>
<gene>
    <name evidence="3" type="ORF">EV702DRAFT_1226591</name>
</gene>
<dbReference type="EMBL" id="JABBWD010000023">
    <property type="protein sequence ID" value="KAG1776961.1"/>
    <property type="molecule type" value="Genomic_DNA"/>
</dbReference>
<dbReference type="SUPFAM" id="SSF51569">
    <property type="entry name" value="Aldolase"/>
    <property type="match status" value="1"/>
</dbReference>
<comment type="function">
    <text evidence="1">Catalyzes the aldol condensation of dihydroxyacetone phosphate (DHAP or glycerone-phosphate) with glyceraldehyde 3-phosphate (G3P) to form fructose 1,6-bisphosphate (FBP) in gluconeogenesis and the reverse reaction in glycolysis.</text>
</comment>
<dbReference type="EC" id="4.1.2.13" evidence="1"/>
<comment type="cofactor">
    <cofactor evidence="1">
        <name>Zn(2+)</name>
        <dbReference type="ChEBI" id="CHEBI:29105"/>
    </cofactor>
    <text evidence="1">Binds 2 Zn(2+) ions per subunit. One is catalytic and the other provides a structural contribution.</text>
</comment>
<comment type="catalytic activity">
    <reaction evidence="1">
        <text>beta-D-fructose 1,6-bisphosphate = D-glyceraldehyde 3-phosphate + dihydroxyacetone phosphate</text>
        <dbReference type="Rhea" id="RHEA:14729"/>
        <dbReference type="ChEBI" id="CHEBI:32966"/>
        <dbReference type="ChEBI" id="CHEBI:57642"/>
        <dbReference type="ChEBI" id="CHEBI:59776"/>
        <dbReference type="EC" id="4.1.2.13"/>
    </reaction>
</comment>
<dbReference type="GO" id="GO:0004332">
    <property type="term" value="F:fructose-bisphosphate aldolase activity"/>
    <property type="evidence" value="ECO:0007669"/>
    <property type="project" value="UniProtKB-EC"/>
</dbReference>
<feature type="region of interest" description="Disordered" evidence="2">
    <location>
        <begin position="276"/>
        <end position="334"/>
    </location>
</feature>
<dbReference type="GO" id="GO:0008270">
    <property type="term" value="F:zinc ion binding"/>
    <property type="evidence" value="ECO:0007669"/>
    <property type="project" value="UniProtKB-UniRule"/>
</dbReference>
<protein>
    <recommendedName>
        <fullName evidence="1">Fructose-bisphosphate aldolase</fullName>
        <shortName evidence="1">FBP aldolase</shortName>
        <ecNumber evidence="1">4.1.2.13</ecNumber>
    </recommendedName>
</protein>
<feature type="compositionally biased region" description="Low complexity" evidence="2">
    <location>
        <begin position="291"/>
        <end position="300"/>
    </location>
</feature>
<keyword evidence="1" id="KW-0479">Metal-binding</keyword>
<name>A0A9P6ZUX3_9AGAM</name>
<organism evidence="3 4">
    <name type="scientific">Suillus placidus</name>
    <dbReference type="NCBI Taxonomy" id="48579"/>
    <lineage>
        <taxon>Eukaryota</taxon>
        <taxon>Fungi</taxon>
        <taxon>Dikarya</taxon>
        <taxon>Basidiomycota</taxon>
        <taxon>Agaricomycotina</taxon>
        <taxon>Agaricomycetes</taxon>
        <taxon>Agaricomycetidae</taxon>
        <taxon>Boletales</taxon>
        <taxon>Suillineae</taxon>
        <taxon>Suillaceae</taxon>
        <taxon>Suillus</taxon>
    </lineage>
</organism>
<evidence type="ECO:0000313" key="3">
    <source>
        <dbReference type="EMBL" id="KAG1776961.1"/>
    </source>
</evidence>
<reference evidence="3" key="1">
    <citation type="journal article" date="2020" name="New Phytol.">
        <title>Comparative genomics reveals dynamic genome evolution in host specialist ectomycorrhizal fungi.</title>
        <authorList>
            <person name="Lofgren L.A."/>
            <person name="Nguyen N.H."/>
            <person name="Vilgalys R."/>
            <person name="Ruytinx J."/>
            <person name="Liao H.L."/>
            <person name="Branco S."/>
            <person name="Kuo A."/>
            <person name="LaButti K."/>
            <person name="Lipzen A."/>
            <person name="Andreopoulos W."/>
            <person name="Pangilinan J."/>
            <person name="Riley R."/>
            <person name="Hundley H."/>
            <person name="Na H."/>
            <person name="Barry K."/>
            <person name="Grigoriev I.V."/>
            <person name="Stajich J.E."/>
            <person name="Kennedy P.G."/>
        </authorList>
    </citation>
    <scope>NUCLEOTIDE SEQUENCE</scope>
    <source>
        <strain evidence="3">DOB743</strain>
    </source>
</reference>
<comment type="pathway">
    <text evidence="1">Carbohydrate degradation; glycolysis; D-glyceraldehyde 3-phosphate and glycerone phosphate from D-glucose: step 4/4.</text>
</comment>
<evidence type="ECO:0000256" key="2">
    <source>
        <dbReference type="SAM" id="MobiDB-lite"/>
    </source>
</evidence>
<dbReference type="Pfam" id="PF01116">
    <property type="entry name" value="F_bP_aldolase"/>
    <property type="match status" value="1"/>
</dbReference>
<dbReference type="Gene3D" id="3.20.20.70">
    <property type="entry name" value="Aldolase class I"/>
    <property type="match status" value="1"/>
</dbReference>
<evidence type="ECO:0000313" key="4">
    <source>
        <dbReference type="Proteomes" id="UP000714275"/>
    </source>
</evidence>
<comment type="caution">
    <text evidence="3">The sequence shown here is derived from an EMBL/GenBank/DDBJ whole genome shotgun (WGS) entry which is preliminary data.</text>
</comment>
<dbReference type="Proteomes" id="UP000714275">
    <property type="component" value="Unassembled WGS sequence"/>
</dbReference>
<feature type="compositionally biased region" description="Basic and acidic residues" evidence="2">
    <location>
        <begin position="71"/>
        <end position="86"/>
    </location>
</feature>
<evidence type="ECO:0000256" key="1">
    <source>
        <dbReference type="RuleBase" id="RU366023"/>
    </source>
</evidence>
<proteinExistence type="inferred from homology"/>
<sequence length="350" mass="38860">MDETRRDEEDVFGAYVHPPARYRLHSHLYASATTVSSNSLVLESATEHHRTNARAHLRSQLFASRTNSGEPPRDRSLSRDRNHLSSEDSPDSIFDPVFAPINAIPGSTNSAEGDVSITLLSIRFDYQGNAEDLDQATPLVLQRHAHHGPYSHSCEKYYKCMALLGIWLEMEIGITGCEQDGVDNASLYTQPEDILKLVELFDAEGAFIFGEGATSAGHMLLLRAHSPVPVFRHFDTIEVNTYVRCGLRDGELVPVPDAESDMAIAPVSYTANFLQDPPESAKRQRDDERSSSVIVSSAQSEYEFTHGPRKRRRREVTSMELTEDDIPSHADSGNTSLHAAVSLISRCYAT</sequence>
<keyword evidence="1" id="KW-0324">Glycolysis</keyword>